<evidence type="ECO:0000313" key="14">
    <source>
        <dbReference type="Proteomes" id="UP000660885"/>
    </source>
</evidence>
<evidence type="ECO:0000256" key="3">
    <source>
        <dbReference type="ARBA" id="ARBA00022448"/>
    </source>
</evidence>
<dbReference type="RefSeq" id="WP_202834234.1">
    <property type="nucleotide sequence ID" value="NZ_JAETWB010000020.1"/>
</dbReference>
<evidence type="ECO:0000256" key="7">
    <source>
        <dbReference type="ARBA" id="ARBA00022927"/>
    </source>
</evidence>
<reference evidence="13 14" key="1">
    <citation type="submission" date="2021-01" db="EMBL/GenBank/DDBJ databases">
        <title>Belnapia mucosa sp. nov. and Belnapia arida sp. nov., isolated from the Tabernas Desert (Almeria, Spain).</title>
        <authorList>
            <person name="Molina-Menor E."/>
            <person name="Vidal-Verdu A."/>
            <person name="Calonge A."/>
            <person name="Satari L."/>
            <person name="Pereto J."/>
            <person name="Porcar M."/>
        </authorList>
    </citation>
    <scope>NUCLEOTIDE SEQUENCE [LARGE SCALE GENOMIC DNA]</scope>
    <source>
        <strain evidence="13 14">T18</strain>
    </source>
</reference>
<evidence type="ECO:0000313" key="13">
    <source>
        <dbReference type="EMBL" id="MBL6081009.1"/>
    </source>
</evidence>
<evidence type="ECO:0000256" key="2">
    <source>
        <dbReference type="ARBA" id="ARBA00006555"/>
    </source>
</evidence>
<keyword evidence="8" id="KW-1133">Transmembrane helix</keyword>
<evidence type="ECO:0000256" key="8">
    <source>
        <dbReference type="ARBA" id="ARBA00022989"/>
    </source>
</evidence>
<dbReference type="InterPro" id="IPR006260">
    <property type="entry name" value="TonB/TolA_C"/>
</dbReference>
<dbReference type="InterPro" id="IPR003538">
    <property type="entry name" value="TonB"/>
</dbReference>
<keyword evidence="3 10" id="KW-0813">Transport</keyword>
<dbReference type="Pfam" id="PF03544">
    <property type="entry name" value="TonB_C"/>
    <property type="match status" value="1"/>
</dbReference>
<feature type="compositionally biased region" description="Low complexity" evidence="11">
    <location>
        <begin position="159"/>
        <end position="183"/>
    </location>
</feature>
<dbReference type="PANTHER" id="PTHR33446:SF2">
    <property type="entry name" value="PROTEIN TONB"/>
    <property type="match status" value="1"/>
</dbReference>
<keyword evidence="4 10" id="KW-1003">Cell membrane</keyword>
<evidence type="ECO:0000256" key="5">
    <source>
        <dbReference type="ARBA" id="ARBA00022519"/>
    </source>
</evidence>
<evidence type="ECO:0000256" key="11">
    <source>
        <dbReference type="SAM" id="MobiDB-lite"/>
    </source>
</evidence>
<feature type="region of interest" description="Disordered" evidence="11">
    <location>
        <begin position="35"/>
        <end position="217"/>
    </location>
</feature>
<evidence type="ECO:0000256" key="4">
    <source>
        <dbReference type="ARBA" id="ARBA00022475"/>
    </source>
</evidence>
<keyword evidence="10" id="KW-0735">Signal-anchor</keyword>
<dbReference type="InterPro" id="IPR037682">
    <property type="entry name" value="TonB_C"/>
</dbReference>
<accession>A0ABS1UAQ4</accession>
<feature type="domain" description="TonB C-terminal" evidence="12">
    <location>
        <begin position="195"/>
        <end position="286"/>
    </location>
</feature>
<keyword evidence="6" id="KW-0812">Transmembrane</keyword>
<evidence type="ECO:0000256" key="1">
    <source>
        <dbReference type="ARBA" id="ARBA00004383"/>
    </source>
</evidence>
<protein>
    <recommendedName>
        <fullName evidence="10">Protein TonB</fullName>
    </recommendedName>
</protein>
<evidence type="ECO:0000259" key="12">
    <source>
        <dbReference type="PROSITE" id="PS52015"/>
    </source>
</evidence>
<keyword evidence="5 10" id="KW-0997">Cell inner membrane</keyword>
<dbReference type="NCBIfam" id="TIGR01352">
    <property type="entry name" value="tonB_Cterm"/>
    <property type="match status" value="1"/>
</dbReference>
<keyword evidence="14" id="KW-1185">Reference proteome</keyword>
<dbReference type="PROSITE" id="PS52015">
    <property type="entry name" value="TONB_CTD"/>
    <property type="match status" value="1"/>
</dbReference>
<proteinExistence type="inferred from homology"/>
<evidence type="ECO:0000256" key="9">
    <source>
        <dbReference type="ARBA" id="ARBA00023136"/>
    </source>
</evidence>
<dbReference type="EMBL" id="JAETWB010000020">
    <property type="protein sequence ID" value="MBL6081009.1"/>
    <property type="molecule type" value="Genomic_DNA"/>
</dbReference>
<comment type="caution">
    <text evidence="13">The sequence shown here is derived from an EMBL/GenBank/DDBJ whole genome shotgun (WGS) entry which is preliminary data.</text>
</comment>
<evidence type="ECO:0000256" key="10">
    <source>
        <dbReference type="RuleBase" id="RU362123"/>
    </source>
</evidence>
<dbReference type="SUPFAM" id="SSF74653">
    <property type="entry name" value="TolA/TonB C-terminal domain"/>
    <property type="match status" value="1"/>
</dbReference>
<dbReference type="PRINTS" id="PR01374">
    <property type="entry name" value="TONBPROTEIN"/>
</dbReference>
<keyword evidence="9" id="KW-0472">Membrane</keyword>
<name>A0ABS1UAQ4_9PROT</name>
<comment type="function">
    <text evidence="10">Interacts with outer membrane receptor proteins that carry out high-affinity binding and energy dependent uptake into the periplasmic space of specific substrates. It could act to transduce energy from the cytoplasmic membrane to specific energy-requiring processes in the outer membrane, resulting in the release into the periplasm of ligands bound by these outer membrane proteins.</text>
</comment>
<dbReference type="Proteomes" id="UP000660885">
    <property type="component" value="Unassembled WGS sequence"/>
</dbReference>
<feature type="compositionally biased region" description="Pro residues" evidence="11">
    <location>
        <begin position="59"/>
        <end position="158"/>
    </location>
</feature>
<dbReference type="InterPro" id="IPR051045">
    <property type="entry name" value="TonB-dependent_transducer"/>
</dbReference>
<comment type="subcellular location">
    <subcellularLocation>
        <location evidence="1 10">Cell inner membrane</location>
        <topology evidence="1 10">Single-pass membrane protein</topology>
        <orientation evidence="1 10">Periplasmic side</orientation>
    </subcellularLocation>
</comment>
<organism evidence="13 14">
    <name type="scientific">Belnapia arida</name>
    <dbReference type="NCBI Taxonomy" id="2804533"/>
    <lineage>
        <taxon>Bacteria</taxon>
        <taxon>Pseudomonadati</taxon>
        <taxon>Pseudomonadota</taxon>
        <taxon>Alphaproteobacteria</taxon>
        <taxon>Acetobacterales</taxon>
        <taxon>Roseomonadaceae</taxon>
        <taxon>Belnapia</taxon>
    </lineage>
</organism>
<comment type="similarity">
    <text evidence="2 10">Belongs to the TonB family.</text>
</comment>
<dbReference type="PANTHER" id="PTHR33446">
    <property type="entry name" value="PROTEIN TONB-RELATED"/>
    <property type="match status" value="1"/>
</dbReference>
<sequence length="286" mass="29489">MTLDGSRLGRAAAASLTLHAAALAAMLLFLNRPRQPAPSAEQSVEVVWQEQTGTTEGEPAPPAAPAQSEPPPPPPPAAPAPPPPSLAPPPPPLAALLPPPAAPDALTLPPPPPEDRPPPAVLPAPPAPPQPQAEPEPEPLPIPPPEPSLPPPPQPRPRTAPARPAPFAQAAAPPAGPASQQPLTTGAAPALGAITPPGLAEGIRNPTPEYPDEARQRGQQGVVGLVIRVTPNGTVEEVEVVASSGFPALDDSARRAVRRWRFRPAMRDGIPISGNIRTSIHFQLNR</sequence>
<keyword evidence="7 10" id="KW-0653">Protein transport</keyword>
<evidence type="ECO:0000256" key="6">
    <source>
        <dbReference type="ARBA" id="ARBA00022692"/>
    </source>
</evidence>
<dbReference type="Gene3D" id="3.30.1150.10">
    <property type="match status" value="1"/>
</dbReference>
<gene>
    <name evidence="13" type="ORF">JMJ56_23635</name>
</gene>